<gene>
    <name evidence="3" type="primary">LOC109482773</name>
</gene>
<organism evidence="2 3">
    <name type="scientific">Branchiostoma belcheri</name>
    <name type="common">Amphioxus</name>
    <dbReference type="NCBI Taxonomy" id="7741"/>
    <lineage>
        <taxon>Eukaryota</taxon>
        <taxon>Metazoa</taxon>
        <taxon>Chordata</taxon>
        <taxon>Cephalochordata</taxon>
        <taxon>Leptocardii</taxon>
        <taxon>Amphioxiformes</taxon>
        <taxon>Branchiostomatidae</taxon>
        <taxon>Branchiostoma</taxon>
    </lineage>
</organism>
<evidence type="ECO:0000313" key="3">
    <source>
        <dbReference type="RefSeq" id="XP_019641170.1"/>
    </source>
</evidence>
<dbReference type="AlphaFoldDB" id="A0A6P4ZIX7"/>
<evidence type="ECO:0000256" key="1">
    <source>
        <dbReference type="SAM" id="MobiDB-lite"/>
    </source>
</evidence>
<proteinExistence type="predicted"/>
<dbReference type="RefSeq" id="XP_019641170.1">
    <property type="nucleotide sequence ID" value="XM_019785611.1"/>
</dbReference>
<accession>A0A6P4ZIX7</accession>
<dbReference type="KEGG" id="bbel:109482773"/>
<dbReference type="OrthoDB" id="9973264at2759"/>
<reference evidence="3" key="1">
    <citation type="submission" date="2025-08" db="UniProtKB">
        <authorList>
            <consortium name="RefSeq"/>
        </authorList>
    </citation>
    <scope>IDENTIFICATION</scope>
    <source>
        <tissue evidence="3">Gonad</tissue>
    </source>
</reference>
<keyword evidence="2" id="KW-1185">Reference proteome</keyword>
<name>A0A6P4ZIX7_BRABE</name>
<dbReference type="Proteomes" id="UP000515135">
    <property type="component" value="Unplaced"/>
</dbReference>
<sequence length="287" mass="32553">MGCAASHSDSDQGGPNSNHDMENRLDLDAVADIVRDLCAGKDSEIPSTDPSRAWTEVLSEPVFGRLCSCPRGTTAPDRLSSRDGRKYVFAFGPETVCGTLLRLKPYEMLVQLGLIPRYIYWKVYKEELPCFLVLFRPDLVKPEPATWDGVIAFISRHYPRCVDKVREHLPEIKRRSVDDFEKDCSVRFIDALENPGGPDFMTYDRYVALSAPLPWQTRLFLYCELRLFELFTGDGRTRLHDGSLGEMEYLCDNVALADFGEGNYKIIPVTVTIPDDVIRKNEDEGEK</sequence>
<protein>
    <submittedName>
        <fullName evidence="3">Uncharacterized protein LOC109482773</fullName>
    </submittedName>
</protein>
<evidence type="ECO:0000313" key="2">
    <source>
        <dbReference type="Proteomes" id="UP000515135"/>
    </source>
</evidence>
<feature type="region of interest" description="Disordered" evidence="1">
    <location>
        <begin position="1"/>
        <end position="22"/>
    </location>
</feature>
<dbReference type="GeneID" id="109482773"/>